<keyword evidence="4 9" id="KW-0812">Transmembrane</keyword>
<dbReference type="InParanoid" id="W2S5N7"/>
<proteinExistence type="inferred from homology"/>
<feature type="transmembrane region" description="Helical" evidence="9">
    <location>
        <begin position="404"/>
        <end position="427"/>
    </location>
</feature>
<feature type="transmembrane region" description="Helical" evidence="9">
    <location>
        <begin position="67"/>
        <end position="87"/>
    </location>
</feature>
<dbReference type="Proteomes" id="UP000030752">
    <property type="component" value="Unassembled WGS sequence"/>
</dbReference>
<organism evidence="11 12">
    <name type="scientific">Cyphellophora europaea (strain CBS 101466)</name>
    <name type="common">Phialophora europaea</name>
    <dbReference type="NCBI Taxonomy" id="1220924"/>
    <lineage>
        <taxon>Eukaryota</taxon>
        <taxon>Fungi</taxon>
        <taxon>Dikarya</taxon>
        <taxon>Ascomycota</taxon>
        <taxon>Pezizomycotina</taxon>
        <taxon>Eurotiomycetes</taxon>
        <taxon>Chaetothyriomycetidae</taxon>
        <taxon>Chaetothyriales</taxon>
        <taxon>Cyphellophoraceae</taxon>
        <taxon>Cyphellophora</taxon>
    </lineage>
</organism>
<feature type="transmembrane region" description="Helical" evidence="9">
    <location>
        <begin position="192"/>
        <end position="211"/>
    </location>
</feature>
<feature type="transmembrane region" description="Helical" evidence="9">
    <location>
        <begin position="107"/>
        <end position="127"/>
    </location>
</feature>
<feature type="transmembrane region" description="Helical" evidence="9">
    <location>
        <begin position="379"/>
        <end position="398"/>
    </location>
</feature>
<evidence type="ECO:0000256" key="1">
    <source>
        <dbReference type="ARBA" id="ARBA00004651"/>
    </source>
</evidence>
<dbReference type="OrthoDB" id="446368at2759"/>
<dbReference type="eggNOG" id="KOG0255">
    <property type="taxonomic scope" value="Eukaryota"/>
</dbReference>
<dbReference type="PANTHER" id="PTHR23502">
    <property type="entry name" value="MAJOR FACILITATOR SUPERFAMILY"/>
    <property type="match status" value="1"/>
</dbReference>
<keyword evidence="12" id="KW-1185">Reference proteome</keyword>
<evidence type="ECO:0000256" key="6">
    <source>
        <dbReference type="ARBA" id="ARBA00023136"/>
    </source>
</evidence>
<feature type="region of interest" description="Disordered" evidence="8">
    <location>
        <begin position="541"/>
        <end position="585"/>
    </location>
</feature>
<dbReference type="EMBL" id="KB822716">
    <property type="protein sequence ID" value="ETN43997.1"/>
    <property type="molecule type" value="Genomic_DNA"/>
</dbReference>
<gene>
    <name evidence="11" type="ORF">HMPREF1541_10862</name>
</gene>
<keyword evidence="5 9" id="KW-1133">Transmembrane helix</keyword>
<dbReference type="STRING" id="1220924.W2S5N7"/>
<dbReference type="HOGENOM" id="CLU_008455_11_6_1"/>
<evidence type="ECO:0000256" key="5">
    <source>
        <dbReference type="ARBA" id="ARBA00022989"/>
    </source>
</evidence>
<dbReference type="GeneID" id="19978201"/>
<sequence>MSAEKQEISSAKRSMSLFRLVFDQQRITREVETHQYDGSGTKEDPYVVTWTPNDAGNPMTWSKGFKWIVTTIAAFECLAMAFTSSVYSGTIRELRADLTTSTDLLTAGLSLYVLGFAVGPLLWAPLSELYGRQIIFLISFTGFTAFNAGCIAAQNIGQLLVLRFFAGAFGSSPLTNAGGVIADIFNVSERGLAMAIFSLAPSMGPCLSPIIGGFTGENVGWRWVMAVATIFSGVLLVLGALLVPETYAVVLLRKRAAGLSARTGKVYKTKIEIDNGTIAVATIIKTSLIRPWVLLFLEPIVFVLSIYIAIVYGTLYLLFGAFPIVFQQTRGWSEGIGALPFLGVAVGMIVATIFIGVTAPLYERAAKRHGGIAPPEERLVVAMVGAIAVPVGMFWFAWTNSPDIHWISPVIAGGFFGFGLVLIFLAITNYLIDAYTIFAASVLAANSLLRSAFGAAFPMFTSYMYRDLGIHWASSVPAFLALACLPAPFILYKYGAAIRKRCTYSAQAERAMAELRQKAAVGADKDITDDGSDVHDVEKRDFAQRQQSQTSASAGSDAPTETNAPRFEPIRPATMDRRRSGSLSLVRTRSLAEAAEYDANPFDIDRVNTNTSIRGIVKS</sequence>
<evidence type="ECO:0000256" key="7">
    <source>
        <dbReference type="ARBA" id="ARBA00038459"/>
    </source>
</evidence>
<evidence type="ECO:0000256" key="4">
    <source>
        <dbReference type="ARBA" id="ARBA00022692"/>
    </source>
</evidence>
<reference evidence="11 12" key="1">
    <citation type="submission" date="2013-03" db="EMBL/GenBank/DDBJ databases">
        <title>The Genome Sequence of Phialophora europaea CBS 101466.</title>
        <authorList>
            <consortium name="The Broad Institute Genomics Platform"/>
            <person name="Cuomo C."/>
            <person name="de Hoog S."/>
            <person name="Gorbushina A."/>
            <person name="Walker B."/>
            <person name="Young S.K."/>
            <person name="Zeng Q."/>
            <person name="Gargeya S."/>
            <person name="Fitzgerald M."/>
            <person name="Haas B."/>
            <person name="Abouelleil A."/>
            <person name="Allen A.W."/>
            <person name="Alvarado L."/>
            <person name="Arachchi H.M."/>
            <person name="Berlin A.M."/>
            <person name="Chapman S.B."/>
            <person name="Gainer-Dewar J."/>
            <person name="Goldberg J."/>
            <person name="Griggs A."/>
            <person name="Gujja S."/>
            <person name="Hansen M."/>
            <person name="Howarth C."/>
            <person name="Imamovic A."/>
            <person name="Ireland A."/>
            <person name="Larimer J."/>
            <person name="McCowan C."/>
            <person name="Murphy C."/>
            <person name="Pearson M."/>
            <person name="Poon T.W."/>
            <person name="Priest M."/>
            <person name="Roberts A."/>
            <person name="Saif S."/>
            <person name="Shea T."/>
            <person name="Sisk P."/>
            <person name="Sykes S."/>
            <person name="Wortman J."/>
            <person name="Nusbaum C."/>
            <person name="Birren B."/>
        </authorList>
    </citation>
    <scope>NUCLEOTIDE SEQUENCE [LARGE SCALE GENOMIC DNA]</scope>
    <source>
        <strain evidence="11 12">CBS 101466</strain>
    </source>
</reference>
<dbReference type="VEuPathDB" id="FungiDB:HMPREF1541_10862"/>
<feature type="transmembrane region" description="Helical" evidence="9">
    <location>
        <begin position="134"/>
        <end position="154"/>
    </location>
</feature>
<dbReference type="AlphaFoldDB" id="W2S5N7"/>
<evidence type="ECO:0000256" key="8">
    <source>
        <dbReference type="SAM" id="MobiDB-lite"/>
    </source>
</evidence>
<keyword evidence="2" id="KW-0813">Transport</keyword>
<dbReference type="Gene3D" id="1.20.1250.20">
    <property type="entry name" value="MFS general substrate transporter like domains"/>
    <property type="match status" value="1"/>
</dbReference>
<dbReference type="Pfam" id="PF07690">
    <property type="entry name" value="MFS_1"/>
    <property type="match status" value="1"/>
</dbReference>
<dbReference type="InterPro" id="IPR036259">
    <property type="entry name" value="MFS_trans_sf"/>
</dbReference>
<dbReference type="SUPFAM" id="SSF103473">
    <property type="entry name" value="MFS general substrate transporter"/>
    <property type="match status" value="1"/>
</dbReference>
<feature type="transmembrane region" description="Helical" evidence="9">
    <location>
        <begin position="292"/>
        <end position="319"/>
    </location>
</feature>
<keyword evidence="3" id="KW-1003">Cell membrane</keyword>
<dbReference type="InterPro" id="IPR011701">
    <property type="entry name" value="MFS"/>
</dbReference>
<dbReference type="GO" id="GO:0022857">
    <property type="term" value="F:transmembrane transporter activity"/>
    <property type="evidence" value="ECO:0007669"/>
    <property type="project" value="InterPro"/>
</dbReference>
<dbReference type="FunFam" id="1.20.1250.20:FF:000011">
    <property type="entry name" value="MFS multidrug transporter, putative"/>
    <property type="match status" value="1"/>
</dbReference>
<evidence type="ECO:0000313" key="12">
    <source>
        <dbReference type="Proteomes" id="UP000030752"/>
    </source>
</evidence>
<feature type="transmembrane region" description="Helical" evidence="9">
    <location>
        <begin position="339"/>
        <end position="359"/>
    </location>
</feature>
<protein>
    <recommendedName>
        <fullName evidence="10">Major facilitator superfamily (MFS) profile domain-containing protein</fullName>
    </recommendedName>
</protein>
<dbReference type="CDD" id="cd17323">
    <property type="entry name" value="MFS_Tpo1_MDR_like"/>
    <property type="match status" value="1"/>
</dbReference>
<feature type="transmembrane region" description="Helical" evidence="9">
    <location>
        <begin position="469"/>
        <end position="491"/>
    </location>
</feature>
<feature type="transmembrane region" description="Helical" evidence="9">
    <location>
        <begin position="223"/>
        <end position="252"/>
    </location>
</feature>
<dbReference type="GO" id="GO:0005886">
    <property type="term" value="C:plasma membrane"/>
    <property type="evidence" value="ECO:0007669"/>
    <property type="project" value="UniProtKB-SubCell"/>
</dbReference>
<dbReference type="InterPro" id="IPR020846">
    <property type="entry name" value="MFS_dom"/>
</dbReference>
<feature type="compositionally biased region" description="Low complexity" evidence="8">
    <location>
        <begin position="544"/>
        <end position="558"/>
    </location>
</feature>
<feature type="domain" description="Major facilitator superfamily (MFS) profile" evidence="10">
    <location>
        <begin position="69"/>
        <end position="501"/>
    </location>
</feature>
<evidence type="ECO:0000259" key="10">
    <source>
        <dbReference type="PROSITE" id="PS50850"/>
    </source>
</evidence>
<keyword evidence="6 9" id="KW-0472">Membrane</keyword>
<accession>W2S5N7</accession>
<name>W2S5N7_CYPE1</name>
<comment type="similarity">
    <text evidence="7">Belongs to the major facilitator superfamily. DHA1 family. Polyamines/proton antiporter (TC 2.A.1.2.16) subfamily.</text>
</comment>
<evidence type="ECO:0000256" key="9">
    <source>
        <dbReference type="SAM" id="Phobius"/>
    </source>
</evidence>
<feature type="transmembrane region" description="Helical" evidence="9">
    <location>
        <begin position="434"/>
        <end position="457"/>
    </location>
</feature>
<feature type="transmembrane region" description="Helical" evidence="9">
    <location>
        <begin position="160"/>
        <end position="185"/>
    </location>
</feature>
<dbReference type="PROSITE" id="PS50850">
    <property type="entry name" value="MFS"/>
    <property type="match status" value="1"/>
</dbReference>
<evidence type="ECO:0000256" key="2">
    <source>
        <dbReference type="ARBA" id="ARBA00022448"/>
    </source>
</evidence>
<evidence type="ECO:0000313" key="11">
    <source>
        <dbReference type="EMBL" id="ETN43997.1"/>
    </source>
</evidence>
<dbReference type="RefSeq" id="XP_008713753.1">
    <property type="nucleotide sequence ID" value="XM_008715531.1"/>
</dbReference>
<evidence type="ECO:0000256" key="3">
    <source>
        <dbReference type="ARBA" id="ARBA00022475"/>
    </source>
</evidence>
<comment type="subcellular location">
    <subcellularLocation>
        <location evidence="1">Cell membrane</location>
        <topology evidence="1">Multi-pass membrane protein</topology>
    </subcellularLocation>
</comment>
<dbReference type="PANTHER" id="PTHR23502:SF186">
    <property type="entry name" value="MAJOR FACILITATOR SUPERFAMILY (MFS) PROFILE DOMAIN-CONTAINING PROTEIN"/>
    <property type="match status" value="1"/>
</dbReference>